<reference evidence="1" key="1">
    <citation type="journal article" date="2015" name="Nature">
        <title>Complex archaea that bridge the gap between prokaryotes and eukaryotes.</title>
        <authorList>
            <person name="Spang A."/>
            <person name="Saw J.H."/>
            <person name="Jorgensen S.L."/>
            <person name="Zaremba-Niedzwiedzka K."/>
            <person name="Martijn J."/>
            <person name="Lind A.E."/>
            <person name="van Eijk R."/>
            <person name="Schleper C."/>
            <person name="Guy L."/>
            <person name="Ettema T.J."/>
        </authorList>
    </citation>
    <scope>NUCLEOTIDE SEQUENCE</scope>
</reference>
<dbReference type="EMBL" id="LAZR01049543">
    <property type="protein sequence ID" value="KKK89409.1"/>
    <property type="molecule type" value="Genomic_DNA"/>
</dbReference>
<comment type="caution">
    <text evidence="1">The sequence shown here is derived from an EMBL/GenBank/DDBJ whole genome shotgun (WGS) entry which is preliminary data.</text>
</comment>
<sequence>MKKIKISVWVNEEQLKKLSKTLGVDPAKTIRACMNCSDNVIHNLFGGEVKDIFRRKKTNEELDLYENP</sequence>
<proteinExistence type="predicted"/>
<gene>
    <name evidence="1" type="ORF">LCGC14_2733390</name>
</gene>
<name>A0A0F9BFK5_9ZZZZ</name>
<protein>
    <submittedName>
        <fullName evidence="1">Uncharacterized protein</fullName>
    </submittedName>
</protein>
<accession>A0A0F9BFK5</accession>
<organism evidence="1">
    <name type="scientific">marine sediment metagenome</name>
    <dbReference type="NCBI Taxonomy" id="412755"/>
    <lineage>
        <taxon>unclassified sequences</taxon>
        <taxon>metagenomes</taxon>
        <taxon>ecological metagenomes</taxon>
    </lineage>
</organism>
<dbReference type="AlphaFoldDB" id="A0A0F9BFK5"/>
<evidence type="ECO:0000313" key="1">
    <source>
        <dbReference type="EMBL" id="KKK89409.1"/>
    </source>
</evidence>